<comment type="caution">
    <text evidence="2">The sequence shown here is derived from an EMBL/GenBank/DDBJ whole genome shotgun (WGS) entry which is preliminary data.</text>
</comment>
<keyword evidence="3" id="KW-1185">Reference proteome</keyword>
<evidence type="ECO:0000256" key="1">
    <source>
        <dbReference type="SAM" id="MobiDB-lite"/>
    </source>
</evidence>
<organism evidence="2 3">
    <name type="scientific">Streptomyces acidiscabies</name>
    <dbReference type="NCBI Taxonomy" id="42234"/>
    <lineage>
        <taxon>Bacteria</taxon>
        <taxon>Bacillati</taxon>
        <taxon>Actinomycetota</taxon>
        <taxon>Actinomycetes</taxon>
        <taxon>Kitasatosporales</taxon>
        <taxon>Streptomycetaceae</taxon>
        <taxon>Streptomyces</taxon>
    </lineage>
</organism>
<proteinExistence type="predicted"/>
<reference evidence="2 3" key="1">
    <citation type="journal article" date="2023" name="Microb. Genom.">
        <title>Mesoterricola silvestris gen. nov., sp. nov., Mesoterricola sediminis sp. nov., Geothrix oryzae sp. nov., Geothrix edaphica sp. nov., Geothrix rubra sp. nov., and Geothrix limicola sp. nov., six novel members of Acidobacteriota isolated from soils.</title>
        <authorList>
            <person name="Weisberg A.J."/>
            <person name="Pearce E."/>
            <person name="Kramer C.G."/>
            <person name="Chang J.H."/>
            <person name="Clarke C.R."/>
        </authorList>
    </citation>
    <scope>NUCLEOTIDE SEQUENCE [LARGE SCALE GENOMIC DNA]</scope>
    <source>
        <strain evidence="2 3">NB05-1H</strain>
    </source>
</reference>
<feature type="region of interest" description="Disordered" evidence="1">
    <location>
        <begin position="140"/>
        <end position="165"/>
    </location>
</feature>
<gene>
    <name evidence="2" type="ORF">PV666_27120</name>
</gene>
<evidence type="ECO:0000313" key="3">
    <source>
        <dbReference type="Proteomes" id="UP001272987"/>
    </source>
</evidence>
<feature type="compositionally biased region" description="Basic and acidic residues" evidence="1">
    <location>
        <begin position="155"/>
        <end position="165"/>
    </location>
</feature>
<dbReference type="RefSeq" id="WP_010355395.1">
    <property type="nucleotide sequence ID" value="NZ_BCMK01000087.1"/>
</dbReference>
<name>A0ABU4M0I6_9ACTN</name>
<dbReference type="EMBL" id="JARAWP010000017">
    <property type="protein sequence ID" value="MDX3021538.1"/>
    <property type="molecule type" value="Genomic_DNA"/>
</dbReference>
<dbReference type="GeneID" id="69808010"/>
<protein>
    <submittedName>
        <fullName evidence="2">Uncharacterized protein</fullName>
    </submittedName>
</protein>
<evidence type="ECO:0000313" key="2">
    <source>
        <dbReference type="EMBL" id="MDX3021538.1"/>
    </source>
</evidence>
<accession>A0ABU4M0I6</accession>
<sequence length="165" mass="18753">MTVPTTWTITHSCGHTADRDLSDRPADRRAGFADWLTRSPCTDCWRASRTTDTASKDTWLTEQRATEQAEANTWAEHHHMPPLDGTERAVPWAVRCRHQLLTAAYTTLVAEGEHTEEEWESLENEARLITRAGWWLDQRNADPGDLPELLQAATSDDRLTENPFA</sequence>
<dbReference type="Proteomes" id="UP001272987">
    <property type="component" value="Unassembled WGS sequence"/>
</dbReference>